<accession>A0A419X3G5</accession>
<evidence type="ECO:0000313" key="2">
    <source>
        <dbReference type="Proteomes" id="UP000284531"/>
    </source>
</evidence>
<organism evidence="1 2">
    <name type="scientific">Marinifilum flexuosum</name>
    <dbReference type="NCBI Taxonomy" id="1117708"/>
    <lineage>
        <taxon>Bacteria</taxon>
        <taxon>Pseudomonadati</taxon>
        <taxon>Bacteroidota</taxon>
        <taxon>Bacteroidia</taxon>
        <taxon>Marinilabiliales</taxon>
        <taxon>Marinifilaceae</taxon>
    </lineage>
</organism>
<dbReference type="PROSITE" id="PS51257">
    <property type="entry name" value="PROKAR_LIPOPROTEIN"/>
    <property type="match status" value="1"/>
</dbReference>
<comment type="caution">
    <text evidence="1">The sequence shown here is derived from an EMBL/GenBank/DDBJ whole genome shotgun (WGS) entry which is preliminary data.</text>
</comment>
<reference evidence="1 2" key="1">
    <citation type="submission" date="2018-09" db="EMBL/GenBank/DDBJ databases">
        <title>Genomic Encyclopedia of Archaeal and Bacterial Type Strains, Phase II (KMG-II): from individual species to whole genera.</title>
        <authorList>
            <person name="Goeker M."/>
        </authorList>
    </citation>
    <scope>NUCLEOTIDE SEQUENCE [LARGE SCALE GENOMIC DNA]</scope>
    <source>
        <strain evidence="1 2">DSM 21950</strain>
    </source>
</reference>
<dbReference type="RefSeq" id="WP_120240174.1">
    <property type="nucleotide sequence ID" value="NZ_RAPQ01000009.1"/>
</dbReference>
<dbReference type="EMBL" id="RAPQ01000009">
    <property type="protein sequence ID" value="RKE02294.1"/>
    <property type="molecule type" value="Genomic_DNA"/>
</dbReference>
<evidence type="ECO:0000313" key="1">
    <source>
        <dbReference type="EMBL" id="RKE02294.1"/>
    </source>
</evidence>
<protein>
    <recommendedName>
        <fullName evidence="3">GLPGLI family protein</fullName>
    </recommendedName>
</protein>
<dbReference type="Proteomes" id="UP000284531">
    <property type="component" value="Unassembled WGS sequence"/>
</dbReference>
<keyword evidence="2" id="KW-1185">Reference proteome</keyword>
<dbReference type="OrthoDB" id="1467107at2"/>
<name>A0A419X3G5_9BACT</name>
<evidence type="ECO:0008006" key="3">
    <source>
        <dbReference type="Google" id="ProtNLM"/>
    </source>
</evidence>
<proteinExistence type="predicted"/>
<sequence length="226" mass="25842">MRLPILLLLFAIILSSCGKKSRNKTEADEGIIIYDVSYYASEKENPIVALLPNKVELRFKENNICLTSEGYLGFFSTKFISNFNCDKSHILLKVLNNKFNYEFPKGEIAFIYNQLSPRKIKYLDESKIIAGYKCKIAQLFFEDETINPIKVAYTEEIGLANPNRNTPLNEIEGVLMEFETTMNKIRTKFTAKSVSLEKIAPDEFTVPADYVLSDKATLKKYILGFN</sequence>
<dbReference type="AlphaFoldDB" id="A0A419X3G5"/>
<gene>
    <name evidence="1" type="ORF">BXY64_2382</name>
</gene>